<sequence>MDAFLGIDTSCYTTSLCVVDSHFDVVADERIILTVPQGGRGLSQSNMVYQHMRNLPVLFERLAPQLESCVIRAVGVTDKPRRREDSYMPAFLAGLGYGRSLAAVLRVPLYTLSHQENHLLAALRATGSIGQEAFYGLHLSGGTTDLLKAVPDAMGLDIERVGGTSDISAGQFIDRIGVALGLPFPAGVHVDKMAQTAAVPAKPSHVWCRQGEISFSGPESQGQRRIAGRSGTAAEICSWTLATVWDGLRRMLDDKEDMQSLVAVGGVMSNAYLQGELAAYCRRRHVRLLLAPAGFSADNGSGAAFWAAWQERKSK</sequence>
<keyword evidence="6" id="KW-0012">Acyltransferase</keyword>
<accession>A0A346B1A9</accession>
<evidence type="ECO:0000256" key="7">
    <source>
        <dbReference type="ARBA" id="ARBA00048117"/>
    </source>
</evidence>
<dbReference type="EC" id="2.3.1.234" evidence="1"/>
<evidence type="ECO:0000313" key="9">
    <source>
        <dbReference type="EMBL" id="AXL21902.1"/>
    </source>
</evidence>
<reference evidence="9 10" key="1">
    <citation type="submission" date="2018-05" db="EMBL/GenBank/DDBJ databases">
        <title>Complete genome sequence of Megasphaera sp. AJH120T, isolated from the ceca of a chicken.</title>
        <authorList>
            <person name="Maki J."/>
            <person name="Looft T."/>
        </authorList>
    </citation>
    <scope>NUCLEOTIDE SEQUENCE [LARGE SCALE GENOMIC DNA]</scope>
    <source>
        <strain evidence="9 10">AJH120</strain>
    </source>
</reference>
<dbReference type="GO" id="GO:0008033">
    <property type="term" value="P:tRNA processing"/>
    <property type="evidence" value="ECO:0007669"/>
    <property type="project" value="UniProtKB-KW"/>
</dbReference>
<feature type="domain" description="Gcp-like" evidence="8">
    <location>
        <begin position="88"/>
        <end position="300"/>
    </location>
</feature>
<comment type="catalytic activity">
    <reaction evidence="7">
        <text>L-threonylcarbamoyladenylate + adenosine(37) in tRNA = N(6)-L-threonylcarbamoyladenosine(37) in tRNA + AMP + H(+)</text>
        <dbReference type="Rhea" id="RHEA:37059"/>
        <dbReference type="Rhea" id="RHEA-COMP:10162"/>
        <dbReference type="Rhea" id="RHEA-COMP:10163"/>
        <dbReference type="ChEBI" id="CHEBI:15378"/>
        <dbReference type="ChEBI" id="CHEBI:73682"/>
        <dbReference type="ChEBI" id="CHEBI:74411"/>
        <dbReference type="ChEBI" id="CHEBI:74418"/>
        <dbReference type="ChEBI" id="CHEBI:456215"/>
        <dbReference type="EC" id="2.3.1.234"/>
    </reaction>
</comment>
<dbReference type="PRINTS" id="PR00789">
    <property type="entry name" value="OSIALOPTASE"/>
</dbReference>
<name>A0A346B1A9_9FIRM</name>
<evidence type="ECO:0000256" key="4">
    <source>
        <dbReference type="ARBA" id="ARBA00022723"/>
    </source>
</evidence>
<keyword evidence="4" id="KW-0479">Metal-binding</keyword>
<dbReference type="InterPro" id="IPR043129">
    <property type="entry name" value="ATPase_NBD"/>
</dbReference>
<dbReference type="PANTHER" id="PTHR11735:SF6">
    <property type="entry name" value="TRNA N6-ADENOSINE THREONYLCARBAMOYLTRANSFERASE, MITOCHONDRIAL"/>
    <property type="match status" value="1"/>
</dbReference>
<dbReference type="Proteomes" id="UP000254337">
    <property type="component" value="Chromosome"/>
</dbReference>
<protein>
    <recommendedName>
        <fullName evidence="1">N(6)-L-threonylcarbamoyladenine synthase</fullName>
        <ecNumber evidence="1">2.3.1.234</ecNumber>
    </recommendedName>
</protein>
<dbReference type="PANTHER" id="PTHR11735">
    <property type="entry name" value="TRNA N6-ADENOSINE THREONYLCARBAMOYLTRANSFERASE"/>
    <property type="match status" value="1"/>
</dbReference>
<keyword evidence="2" id="KW-0808">Transferase</keyword>
<keyword evidence="3" id="KW-0819">tRNA processing</keyword>
<evidence type="ECO:0000256" key="3">
    <source>
        <dbReference type="ARBA" id="ARBA00022694"/>
    </source>
</evidence>
<dbReference type="Gene3D" id="3.30.420.40">
    <property type="match status" value="2"/>
</dbReference>
<proteinExistence type="predicted"/>
<dbReference type="InterPro" id="IPR017861">
    <property type="entry name" value="KAE1/TsaD"/>
</dbReference>
<dbReference type="AlphaFoldDB" id="A0A346B1A9"/>
<dbReference type="GO" id="GO:0046872">
    <property type="term" value="F:metal ion binding"/>
    <property type="evidence" value="ECO:0007669"/>
    <property type="project" value="UniProtKB-KW"/>
</dbReference>
<evidence type="ECO:0000256" key="5">
    <source>
        <dbReference type="ARBA" id="ARBA00023004"/>
    </source>
</evidence>
<organism evidence="9 10">
    <name type="scientific">Megasphaera stantonii</name>
    <dbReference type="NCBI Taxonomy" id="2144175"/>
    <lineage>
        <taxon>Bacteria</taxon>
        <taxon>Bacillati</taxon>
        <taxon>Bacillota</taxon>
        <taxon>Negativicutes</taxon>
        <taxon>Veillonellales</taxon>
        <taxon>Veillonellaceae</taxon>
        <taxon>Megasphaera</taxon>
    </lineage>
</organism>
<dbReference type="EMBL" id="CP029462">
    <property type="protein sequence ID" value="AXL21902.1"/>
    <property type="molecule type" value="Genomic_DNA"/>
</dbReference>
<keyword evidence="5" id="KW-0408">Iron</keyword>
<evidence type="ECO:0000259" key="8">
    <source>
        <dbReference type="Pfam" id="PF00814"/>
    </source>
</evidence>
<dbReference type="RefSeq" id="WP_107196571.1">
    <property type="nucleotide sequence ID" value="NZ_CALYAU010000011.1"/>
</dbReference>
<keyword evidence="10" id="KW-1185">Reference proteome</keyword>
<dbReference type="Pfam" id="PF00814">
    <property type="entry name" value="TsaD"/>
    <property type="match status" value="1"/>
</dbReference>
<dbReference type="GO" id="GO:0061711">
    <property type="term" value="F:tRNA N(6)-L-threonylcarbamoyladenine synthase activity"/>
    <property type="evidence" value="ECO:0007669"/>
    <property type="project" value="UniProtKB-EC"/>
</dbReference>
<dbReference type="KEGG" id="meg:DKB62_10190"/>
<evidence type="ECO:0000256" key="1">
    <source>
        <dbReference type="ARBA" id="ARBA00012156"/>
    </source>
</evidence>
<evidence type="ECO:0000256" key="6">
    <source>
        <dbReference type="ARBA" id="ARBA00023315"/>
    </source>
</evidence>
<dbReference type="OrthoDB" id="1675500at2"/>
<evidence type="ECO:0000313" key="10">
    <source>
        <dbReference type="Proteomes" id="UP000254337"/>
    </source>
</evidence>
<evidence type="ECO:0000256" key="2">
    <source>
        <dbReference type="ARBA" id="ARBA00022679"/>
    </source>
</evidence>
<dbReference type="InterPro" id="IPR000905">
    <property type="entry name" value="Gcp-like_dom"/>
</dbReference>
<gene>
    <name evidence="9" type="ORF">DKB62_10190</name>
</gene>
<dbReference type="SUPFAM" id="SSF53067">
    <property type="entry name" value="Actin-like ATPase domain"/>
    <property type="match status" value="1"/>
</dbReference>